<dbReference type="AlphaFoldDB" id="A0AAR2IRP6"/>
<protein>
    <recommendedName>
        <fullName evidence="5">IF rod domain-containing protein</fullName>
    </recommendedName>
</protein>
<dbReference type="Gene3D" id="1.20.5.170">
    <property type="match status" value="1"/>
</dbReference>
<dbReference type="GO" id="GO:0005882">
    <property type="term" value="C:intermediate filament"/>
    <property type="evidence" value="ECO:0007669"/>
    <property type="project" value="UniProtKB-KW"/>
</dbReference>
<reference evidence="6 7" key="1">
    <citation type="submission" date="2020-10" db="EMBL/GenBank/DDBJ databases">
        <title>Pygocentrus nattereri (red-bellied piranha) genome, fPygNat1, primary haplotype.</title>
        <authorList>
            <person name="Myers G."/>
            <person name="Meyer A."/>
            <person name="Karagic N."/>
            <person name="Pippel M."/>
            <person name="Winkler S."/>
            <person name="Tracey A."/>
            <person name="Wood J."/>
            <person name="Formenti G."/>
            <person name="Howe K."/>
            <person name="Fedrigo O."/>
            <person name="Jarvis E.D."/>
        </authorList>
    </citation>
    <scope>NUCLEOTIDE SEQUENCE [LARGE SCALE GENOMIC DNA]</scope>
</reference>
<organism evidence="6 7">
    <name type="scientific">Pygocentrus nattereri</name>
    <name type="common">Red-bellied piranha</name>
    <dbReference type="NCBI Taxonomy" id="42514"/>
    <lineage>
        <taxon>Eukaryota</taxon>
        <taxon>Metazoa</taxon>
        <taxon>Chordata</taxon>
        <taxon>Craniata</taxon>
        <taxon>Vertebrata</taxon>
        <taxon>Euteleostomi</taxon>
        <taxon>Actinopterygii</taxon>
        <taxon>Neopterygii</taxon>
        <taxon>Teleostei</taxon>
        <taxon>Ostariophysi</taxon>
        <taxon>Characiformes</taxon>
        <taxon>Characoidei</taxon>
        <taxon>Pygocentrus</taxon>
    </lineage>
</organism>
<keyword evidence="7" id="KW-1185">Reference proteome</keyword>
<dbReference type="GO" id="GO:0005737">
    <property type="term" value="C:cytoplasm"/>
    <property type="evidence" value="ECO:0007669"/>
    <property type="project" value="TreeGrafter"/>
</dbReference>
<dbReference type="GO" id="GO:0005886">
    <property type="term" value="C:plasma membrane"/>
    <property type="evidence" value="ECO:0007669"/>
    <property type="project" value="TreeGrafter"/>
</dbReference>
<sequence>MRTCSHRDEYQLSLAGIELQVVSCHPCRDVRQTCQDATGNLCVRGRERKQLPSAKKTTQRAGLTRQPLSSAELIAACRRKLQTLLIWLHNLISVNRSLKRTLAEARSQENSVASRYEAQIAGLEAAIEAAKCDLHEQIISHKELLDMKLALGAEIATYWSLLDGEELGFPTQASRGSSTLYLSESPPPSTRSSSPVNPAEADVTAETRSEVRYSCAGASH</sequence>
<feature type="region of interest" description="Disordered" evidence="4">
    <location>
        <begin position="176"/>
        <end position="220"/>
    </location>
</feature>
<dbReference type="GO" id="GO:0005200">
    <property type="term" value="F:structural constituent of cytoskeleton"/>
    <property type="evidence" value="ECO:0007669"/>
    <property type="project" value="TreeGrafter"/>
</dbReference>
<dbReference type="Proteomes" id="UP001501920">
    <property type="component" value="Chromosome 24"/>
</dbReference>
<keyword evidence="1" id="KW-0403">Intermediate filament</keyword>
<keyword evidence="2 3" id="KW-0175">Coiled coil</keyword>
<dbReference type="PANTHER" id="PTHR45652">
    <property type="entry name" value="GLIAL FIBRILLARY ACIDIC PROTEIN"/>
    <property type="match status" value="1"/>
</dbReference>
<dbReference type="InterPro" id="IPR050405">
    <property type="entry name" value="Intermediate_filament"/>
</dbReference>
<accession>A0AAR2IRP6</accession>
<evidence type="ECO:0000256" key="3">
    <source>
        <dbReference type="SAM" id="Coils"/>
    </source>
</evidence>
<name>A0AAR2IRP6_PYGNA</name>
<dbReference type="GO" id="GO:0030424">
    <property type="term" value="C:axon"/>
    <property type="evidence" value="ECO:0007669"/>
    <property type="project" value="TreeGrafter"/>
</dbReference>
<evidence type="ECO:0000259" key="5">
    <source>
        <dbReference type="Pfam" id="PF00038"/>
    </source>
</evidence>
<evidence type="ECO:0000313" key="6">
    <source>
        <dbReference type="Ensembl" id="ENSPNAP00000042380.1"/>
    </source>
</evidence>
<dbReference type="InterPro" id="IPR039008">
    <property type="entry name" value="IF_rod_dom"/>
</dbReference>
<feature type="domain" description="IF rod" evidence="5">
    <location>
        <begin position="69"/>
        <end position="166"/>
    </location>
</feature>
<evidence type="ECO:0000256" key="2">
    <source>
        <dbReference type="ARBA" id="ARBA00023054"/>
    </source>
</evidence>
<evidence type="ECO:0000256" key="4">
    <source>
        <dbReference type="SAM" id="MobiDB-lite"/>
    </source>
</evidence>
<reference evidence="6" key="3">
    <citation type="submission" date="2025-09" db="UniProtKB">
        <authorList>
            <consortium name="Ensembl"/>
        </authorList>
    </citation>
    <scope>IDENTIFICATION</scope>
</reference>
<dbReference type="GeneTree" id="ENSGT00930000151367"/>
<proteinExistence type="predicted"/>
<dbReference type="PANTHER" id="PTHR45652:SF5">
    <property type="entry name" value="VIMENTIN"/>
    <property type="match status" value="1"/>
</dbReference>
<feature type="coiled-coil region" evidence="3">
    <location>
        <begin position="88"/>
        <end position="133"/>
    </location>
</feature>
<dbReference type="SUPFAM" id="SSF64593">
    <property type="entry name" value="Intermediate filament protein, coiled coil region"/>
    <property type="match status" value="1"/>
</dbReference>
<dbReference type="GO" id="GO:0045109">
    <property type="term" value="P:intermediate filament organization"/>
    <property type="evidence" value="ECO:0007669"/>
    <property type="project" value="TreeGrafter"/>
</dbReference>
<dbReference type="Pfam" id="PF00038">
    <property type="entry name" value="Filament"/>
    <property type="match status" value="1"/>
</dbReference>
<dbReference type="Ensembl" id="ENSPNAT00000043538.1">
    <property type="protein sequence ID" value="ENSPNAP00000042380.1"/>
    <property type="gene ID" value="ENSPNAG00000030258.1"/>
</dbReference>
<reference evidence="6" key="2">
    <citation type="submission" date="2025-08" db="UniProtKB">
        <authorList>
            <consortium name="Ensembl"/>
        </authorList>
    </citation>
    <scope>IDENTIFICATION</scope>
</reference>
<evidence type="ECO:0000313" key="7">
    <source>
        <dbReference type="Proteomes" id="UP001501920"/>
    </source>
</evidence>
<evidence type="ECO:0000256" key="1">
    <source>
        <dbReference type="ARBA" id="ARBA00022754"/>
    </source>
</evidence>